<evidence type="ECO:0000313" key="2">
    <source>
        <dbReference type="Proteomes" id="UP000674270"/>
    </source>
</evidence>
<dbReference type="AlphaFoldDB" id="A0A345M3A5"/>
<evidence type="ECO:0000313" key="1">
    <source>
        <dbReference type="EMBL" id="MBQ0269102.1"/>
    </source>
</evidence>
<dbReference type="Proteomes" id="UP000674270">
    <property type="component" value="Unassembled WGS sequence"/>
</dbReference>
<accession>A0A345M3A5</accession>
<comment type="caution">
    <text evidence="1">The sequence shown here is derived from an EMBL/GenBank/DDBJ whole genome shotgun (WGS) entry which is preliminary data.</text>
</comment>
<dbReference type="EMBL" id="JAGKLY010000004">
    <property type="protein sequence ID" value="MBQ0269102.1"/>
    <property type="molecule type" value="Genomic_DNA"/>
</dbReference>
<dbReference type="KEGG" id="prq:CYG50_22510"/>
<gene>
    <name evidence="1" type="primary">leuL</name>
    <name evidence="1" type="ORF">J7T18_12410</name>
</gene>
<sequence length="25" mass="2893">MTFSIRLLSLLLLALNLRGMLMDEK</sequence>
<name>A0A345M3A5_9GAMM</name>
<organism evidence="1 2">
    <name type="scientific">Providencia huaxiensis</name>
    <dbReference type="NCBI Taxonomy" id="2027290"/>
    <lineage>
        <taxon>Bacteria</taxon>
        <taxon>Pseudomonadati</taxon>
        <taxon>Pseudomonadota</taxon>
        <taxon>Gammaproteobacteria</taxon>
        <taxon>Enterobacterales</taxon>
        <taxon>Morganellaceae</taxon>
        <taxon>Providencia</taxon>
    </lineage>
</organism>
<reference evidence="1" key="1">
    <citation type="submission" date="2021-03" db="EMBL/GenBank/DDBJ databases">
        <authorList>
            <person name="Stanton E."/>
        </authorList>
    </citation>
    <scope>NUCLEOTIDE SEQUENCE</scope>
    <source>
        <strain evidence="1">2020EL-00113</strain>
    </source>
</reference>
<proteinExistence type="predicted"/>
<protein>
    <submittedName>
        <fullName evidence="1">Leu operon leader peptide</fullName>
    </submittedName>
</protein>